<feature type="region of interest" description="Disordered" evidence="1">
    <location>
        <begin position="59"/>
        <end position="97"/>
    </location>
</feature>
<reference evidence="2 3" key="1">
    <citation type="submission" date="2024-10" db="EMBL/GenBank/DDBJ databases">
        <title>Updated reference genomes for cyclostephanoid diatoms.</title>
        <authorList>
            <person name="Roberts W.R."/>
            <person name="Alverson A.J."/>
        </authorList>
    </citation>
    <scope>NUCLEOTIDE SEQUENCE [LARGE SCALE GENOMIC DNA]</scope>
    <source>
        <strain evidence="2 3">AJA276-08</strain>
    </source>
</reference>
<keyword evidence="3" id="KW-1185">Reference proteome</keyword>
<protein>
    <recommendedName>
        <fullName evidence="4">SREBP regulating gene protein</fullName>
    </recommendedName>
</protein>
<organism evidence="2 3">
    <name type="scientific">Stephanodiscus triporus</name>
    <dbReference type="NCBI Taxonomy" id="2934178"/>
    <lineage>
        <taxon>Eukaryota</taxon>
        <taxon>Sar</taxon>
        <taxon>Stramenopiles</taxon>
        <taxon>Ochrophyta</taxon>
        <taxon>Bacillariophyta</taxon>
        <taxon>Coscinodiscophyceae</taxon>
        <taxon>Thalassiosirophycidae</taxon>
        <taxon>Stephanodiscales</taxon>
        <taxon>Stephanodiscaceae</taxon>
        <taxon>Stephanodiscus</taxon>
    </lineage>
</organism>
<evidence type="ECO:0000313" key="3">
    <source>
        <dbReference type="Proteomes" id="UP001530315"/>
    </source>
</evidence>
<proteinExistence type="predicted"/>
<feature type="region of interest" description="Disordered" evidence="1">
    <location>
        <begin position="1"/>
        <end position="25"/>
    </location>
</feature>
<name>A0ABD3Q939_9STRA</name>
<dbReference type="AlphaFoldDB" id="A0ABD3Q939"/>
<evidence type="ECO:0000256" key="1">
    <source>
        <dbReference type="SAM" id="MobiDB-lite"/>
    </source>
</evidence>
<dbReference type="Proteomes" id="UP001530315">
    <property type="component" value="Unassembled WGS sequence"/>
</dbReference>
<comment type="caution">
    <text evidence="2">The sequence shown here is derived from an EMBL/GenBank/DDBJ whole genome shotgun (WGS) entry which is preliminary data.</text>
</comment>
<sequence>MTHHLVSATTRDGGRNDNDPATATCGRREWTRSAFSSMIATTIGFSVVGKTEPAAAAAAASSSSGGGEYTIWKTGRAPIVPGQKPRDKDDIRGTRKDPNFLRSVADCKGKCENTPGPDGLARSSTECLSACQDICCTTYEQCTFAIVPR</sequence>
<feature type="compositionally biased region" description="Basic and acidic residues" evidence="1">
    <location>
        <begin position="84"/>
        <end position="97"/>
    </location>
</feature>
<dbReference type="EMBL" id="JALLAZ020000371">
    <property type="protein sequence ID" value="KAL3796833.1"/>
    <property type="molecule type" value="Genomic_DNA"/>
</dbReference>
<evidence type="ECO:0008006" key="4">
    <source>
        <dbReference type="Google" id="ProtNLM"/>
    </source>
</evidence>
<gene>
    <name evidence="2" type="ORF">ACHAW5_002519</name>
</gene>
<accession>A0ABD3Q939</accession>
<evidence type="ECO:0000313" key="2">
    <source>
        <dbReference type="EMBL" id="KAL3796833.1"/>
    </source>
</evidence>